<evidence type="ECO:0000313" key="3">
    <source>
        <dbReference type="Proteomes" id="UP000054248"/>
    </source>
</evidence>
<feature type="region of interest" description="Disordered" evidence="1">
    <location>
        <begin position="60"/>
        <end position="84"/>
    </location>
</feature>
<proteinExistence type="predicted"/>
<gene>
    <name evidence="2" type="ORF">M407DRAFT_208645</name>
</gene>
<evidence type="ECO:0000256" key="1">
    <source>
        <dbReference type="SAM" id="MobiDB-lite"/>
    </source>
</evidence>
<feature type="region of interest" description="Disordered" evidence="1">
    <location>
        <begin position="1"/>
        <end position="42"/>
    </location>
</feature>
<dbReference type="OrthoDB" id="10425969at2759"/>
<keyword evidence="3" id="KW-1185">Reference proteome</keyword>
<protein>
    <submittedName>
        <fullName evidence="2">Uncharacterized protein</fullName>
    </submittedName>
</protein>
<reference evidence="3" key="2">
    <citation type="submission" date="2015-01" db="EMBL/GenBank/DDBJ databases">
        <title>Evolutionary Origins and Diversification of the Mycorrhizal Mutualists.</title>
        <authorList>
            <consortium name="DOE Joint Genome Institute"/>
            <consortium name="Mycorrhizal Genomics Consortium"/>
            <person name="Kohler A."/>
            <person name="Kuo A."/>
            <person name="Nagy L.G."/>
            <person name="Floudas D."/>
            <person name="Copeland A."/>
            <person name="Barry K.W."/>
            <person name="Cichocki N."/>
            <person name="Veneault-Fourrey C."/>
            <person name="LaButti K."/>
            <person name="Lindquist E.A."/>
            <person name="Lipzen A."/>
            <person name="Lundell T."/>
            <person name="Morin E."/>
            <person name="Murat C."/>
            <person name="Riley R."/>
            <person name="Ohm R."/>
            <person name="Sun H."/>
            <person name="Tunlid A."/>
            <person name="Henrissat B."/>
            <person name="Grigoriev I.V."/>
            <person name="Hibbett D.S."/>
            <person name="Martin F."/>
        </authorList>
    </citation>
    <scope>NUCLEOTIDE SEQUENCE [LARGE SCALE GENOMIC DNA]</scope>
    <source>
        <strain evidence="3">MUT 4182</strain>
    </source>
</reference>
<dbReference type="Proteomes" id="UP000054248">
    <property type="component" value="Unassembled WGS sequence"/>
</dbReference>
<dbReference type="HOGENOM" id="CLU_950596_0_0_1"/>
<dbReference type="EMBL" id="KN823038">
    <property type="protein sequence ID" value="KIO25658.1"/>
    <property type="molecule type" value="Genomic_DNA"/>
</dbReference>
<sequence>MSTPTYLSDHDGECVPDPYSLLDSEPPSPNFTNPPATPVSTHLFVPSSLAPSILGISPPLITYQPPTSPSSSRSNSSSESSDAFENFGAAPSSVIYSSHASSHSPFDYEFGRAQRNVGRSSPLSTAATSLTSSQDQIQLLPVSLPISDPRWVQILAGHSPNGSGVIDEFARTVTEDSRRVEYLREVKASREHNRLADLYHEPLTPIPNISGLTMPLGYHHPITSVSQIYDMPLTELDGWLLHYDIRTAPELNAEGMKQRTLAQHVGVVVPDDDLSHDYVAGSISFGRPASFGV</sequence>
<feature type="compositionally biased region" description="Polar residues" evidence="1">
    <location>
        <begin position="30"/>
        <end position="40"/>
    </location>
</feature>
<organism evidence="2 3">
    <name type="scientific">Tulasnella calospora MUT 4182</name>
    <dbReference type="NCBI Taxonomy" id="1051891"/>
    <lineage>
        <taxon>Eukaryota</taxon>
        <taxon>Fungi</taxon>
        <taxon>Dikarya</taxon>
        <taxon>Basidiomycota</taxon>
        <taxon>Agaricomycotina</taxon>
        <taxon>Agaricomycetes</taxon>
        <taxon>Cantharellales</taxon>
        <taxon>Tulasnellaceae</taxon>
        <taxon>Tulasnella</taxon>
    </lineage>
</organism>
<evidence type="ECO:0000313" key="2">
    <source>
        <dbReference type="EMBL" id="KIO25658.1"/>
    </source>
</evidence>
<dbReference type="AlphaFoldDB" id="A0A0C3KW07"/>
<reference evidence="2 3" key="1">
    <citation type="submission" date="2014-04" db="EMBL/GenBank/DDBJ databases">
        <authorList>
            <consortium name="DOE Joint Genome Institute"/>
            <person name="Kuo A."/>
            <person name="Girlanda M."/>
            <person name="Perotto S."/>
            <person name="Kohler A."/>
            <person name="Nagy L.G."/>
            <person name="Floudas D."/>
            <person name="Copeland A."/>
            <person name="Barry K.W."/>
            <person name="Cichocki N."/>
            <person name="Veneault-Fourrey C."/>
            <person name="LaButti K."/>
            <person name="Lindquist E.A."/>
            <person name="Lipzen A."/>
            <person name="Lundell T."/>
            <person name="Morin E."/>
            <person name="Murat C."/>
            <person name="Sun H."/>
            <person name="Tunlid A."/>
            <person name="Henrissat B."/>
            <person name="Grigoriev I.V."/>
            <person name="Hibbett D.S."/>
            <person name="Martin F."/>
            <person name="Nordberg H.P."/>
            <person name="Cantor M.N."/>
            <person name="Hua S.X."/>
        </authorList>
    </citation>
    <scope>NUCLEOTIDE SEQUENCE [LARGE SCALE GENOMIC DNA]</scope>
    <source>
        <strain evidence="2 3">MUT 4182</strain>
    </source>
</reference>
<feature type="compositionally biased region" description="Low complexity" evidence="1">
    <location>
        <begin position="69"/>
        <end position="81"/>
    </location>
</feature>
<accession>A0A0C3KW07</accession>
<name>A0A0C3KW07_9AGAM</name>